<evidence type="ECO:0000256" key="1">
    <source>
        <dbReference type="ARBA" id="ARBA00023015"/>
    </source>
</evidence>
<organism evidence="7 8">
    <name type="scientific">Chitinophaga niabensis</name>
    <dbReference type="NCBI Taxonomy" id="536979"/>
    <lineage>
        <taxon>Bacteria</taxon>
        <taxon>Pseudomonadati</taxon>
        <taxon>Bacteroidota</taxon>
        <taxon>Chitinophagia</taxon>
        <taxon>Chitinophagales</taxon>
        <taxon>Chitinophagaceae</taxon>
        <taxon>Chitinophaga</taxon>
    </lineage>
</organism>
<reference evidence="7 8" key="1">
    <citation type="submission" date="2016-11" db="EMBL/GenBank/DDBJ databases">
        <authorList>
            <person name="Jaros S."/>
            <person name="Januszkiewicz K."/>
            <person name="Wedrychowicz H."/>
        </authorList>
    </citation>
    <scope>NUCLEOTIDE SEQUENCE [LARGE SCALE GENOMIC DNA]</scope>
    <source>
        <strain evidence="7 8">DSM 24787</strain>
    </source>
</reference>
<dbReference type="GO" id="GO:0006355">
    <property type="term" value="P:regulation of DNA-templated transcription"/>
    <property type="evidence" value="ECO:0007669"/>
    <property type="project" value="InterPro"/>
</dbReference>
<dbReference type="RefSeq" id="WP_074239124.1">
    <property type="nucleotide sequence ID" value="NZ_FSRA01000001.1"/>
</dbReference>
<keyword evidence="8" id="KW-1185">Reference proteome</keyword>
<dbReference type="PROSITE" id="PS50043">
    <property type="entry name" value="HTH_LUXR_2"/>
    <property type="match status" value="1"/>
</dbReference>
<dbReference type="STRING" id="536979.SAMN04488055_2031"/>
<feature type="domain" description="HTH luxR-type" evidence="5">
    <location>
        <begin position="144"/>
        <end position="209"/>
    </location>
</feature>
<evidence type="ECO:0000256" key="3">
    <source>
        <dbReference type="ARBA" id="ARBA00023163"/>
    </source>
</evidence>
<comment type="caution">
    <text evidence="4">Lacks conserved residue(s) required for the propagation of feature annotation.</text>
</comment>
<dbReference type="Gene3D" id="3.40.50.2300">
    <property type="match status" value="1"/>
</dbReference>
<evidence type="ECO:0000313" key="7">
    <source>
        <dbReference type="EMBL" id="SIN90560.1"/>
    </source>
</evidence>
<dbReference type="PROSITE" id="PS50110">
    <property type="entry name" value="RESPONSE_REGULATORY"/>
    <property type="match status" value="1"/>
</dbReference>
<keyword evidence="3" id="KW-0804">Transcription</keyword>
<evidence type="ECO:0000259" key="6">
    <source>
        <dbReference type="PROSITE" id="PS50110"/>
    </source>
</evidence>
<dbReference type="SUPFAM" id="SSF52172">
    <property type="entry name" value="CheY-like"/>
    <property type="match status" value="1"/>
</dbReference>
<dbReference type="EMBL" id="FSRA01000001">
    <property type="protein sequence ID" value="SIN90560.1"/>
    <property type="molecule type" value="Genomic_DNA"/>
</dbReference>
<dbReference type="InterPro" id="IPR016032">
    <property type="entry name" value="Sig_transdc_resp-reg_C-effctor"/>
</dbReference>
<dbReference type="InterPro" id="IPR001789">
    <property type="entry name" value="Sig_transdc_resp-reg_receiver"/>
</dbReference>
<proteinExistence type="predicted"/>
<dbReference type="PANTHER" id="PTHR44688">
    <property type="entry name" value="DNA-BINDING TRANSCRIPTIONAL ACTIVATOR DEVR_DOSR"/>
    <property type="match status" value="1"/>
</dbReference>
<accession>A0A1N6F5N5</accession>
<gene>
    <name evidence="7" type="ORF">SAMN04488055_2031</name>
</gene>
<dbReference type="SMART" id="SM00421">
    <property type="entry name" value="HTH_LUXR"/>
    <property type="match status" value="1"/>
</dbReference>
<dbReference type="CDD" id="cd06170">
    <property type="entry name" value="LuxR_C_like"/>
    <property type="match status" value="1"/>
</dbReference>
<dbReference type="InterPro" id="IPR000792">
    <property type="entry name" value="Tscrpt_reg_LuxR_C"/>
</dbReference>
<evidence type="ECO:0000313" key="8">
    <source>
        <dbReference type="Proteomes" id="UP000185003"/>
    </source>
</evidence>
<name>A0A1N6F5N5_9BACT</name>
<dbReference type="SUPFAM" id="SSF46894">
    <property type="entry name" value="C-terminal effector domain of the bipartite response regulators"/>
    <property type="match status" value="1"/>
</dbReference>
<keyword evidence="2 7" id="KW-0238">DNA-binding</keyword>
<dbReference type="AlphaFoldDB" id="A0A1N6F5N5"/>
<dbReference type="Gene3D" id="1.10.10.10">
    <property type="entry name" value="Winged helix-like DNA-binding domain superfamily/Winged helix DNA-binding domain"/>
    <property type="match status" value="1"/>
</dbReference>
<dbReference type="PROSITE" id="PS00622">
    <property type="entry name" value="HTH_LUXR_1"/>
    <property type="match status" value="1"/>
</dbReference>
<dbReference type="PRINTS" id="PR00038">
    <property type="entry name" value="HTHLUXR"/>
</dbReference>
<evidence type="ECO:0000259" key="5">
    <source>
        <dbReference type="PROSITE" id="PS50043"/>
    </source>
</evidence>
<protein>
    <submittedName>
        <fullName evidence="7">DNA-binding response regulator, NarL/FixJ family, contains REC and HTH domains</fullName>
    </submittedName>
</protein>
<feature type="domain" description="Response regulatory" evidence="6">
    <location>
        <begin position="7"/>
        <end position="123"/>
    </location>
</feature>
<dbReference type="Pfam" id="PF00072">
    <property type="entry name" value="Response_reg"/>
    <property type="match status" value="1"/>
</dbReference>
<evidence type="ECO:0000256" key="4">
    <source>
        <dbReference type="PROSITE-ProRule" id="PRU00169"/>
    </source>
</evidence>
<dbReference type="PANTHER" id="PTHR44688:SF16">
    <property type="entry name" value="DNA-BINDING TRANSCRIPTIONAL ACTIVATOR DEVR_DOSR"/>
    <property type="match status" value="1"/>
</dbReference>
<sequence length="213" mass="24443">MKNKIIKILLLEDDPTASRQVELLLRQHKYETTTANSNKAAILLGTDLLPNLIICNAQLRNGSSHQFLIEMRSNRRLKHIPFIFFNGRPEQKHARFSMNLGADDYLPAPLNTQDLLMSIKARLNRFEEISALSKQMTMETLEIPVDVAEKLSKTEFRIYRMVAGGLTAREIAIELSISMKTVENHRYNIARKLNISGHYALLHYVIKNQGKEK</sequence>
<dbReference type="OrthoDB" id="9802186at2"/>
<dbReference type="Pfam" id="PF00196">
    <property type="entry name" value="GerE"/>
    <property type="match status" value="1"/>
</dbReference>
<dbReference type="InterPro" id="IPR036388">
    <property type="entry name" value="WH-like_DNA-bd_sf"/>
</dbReference>
<dbReference type="GO" id="GO:0003677">
    <property type="term" value="F:DNA binding"/>
    <property type="evidence" value="ECO:0007669"/>
    <property type="project" value="UniProtKB-KW"/>
</dbReference>
<keyword evidence="1" id="KW-0805">Transcription regulation</keyword>
<evidence type="ECO:0000256" key="2">
    <source>
        <dbReference type="ARBA" id="ARBA00023125"/>
    </source>
</evidence>
<dbReference type="SMART" id="SM00448">
    <property type="entry name" value="REC"/>
    <property type="match status" value="1"/>
</dbReference>
<dbReference type="Proteomes" id="UP000185003">
    <property type="component" value="Unassembled WGS sequence"/>
</dbReference>
<dbReference type="InterPro" id="IPR011006">
    <property type="entry name" value="CheY-like_superfamily"/>
</dbReference>
<dbReference type="GO" id="GO:0000160">
    <property type="term" value="P:phosphorelay signal transduction system"/>
    <property type="evidence" value="ECO:0007669"/>
    <property type="project" value="InterPro"/>
</dbReference>